<comment type="caution">
    <text evidence="1">The sequence shown here is derived from an EMBL/GenBank/DDBJ whole genome shotgun (WGS) entry which is preliminary data.</text>
</comment>
<reference evidence="2" key="1">
    <citation type="journal article" date="2019" name="Gigascience">
        <title>De novo genome assembly of the endangered Acer yangbiense, a plant species with extremely small populations endemic to Yunnan Province, China.</title>
        <authorList>
            <person name="Yang J."/>
            <person name="Wariss H.M."/>
            <person name="Tao L."/>
            <person name="Zhang R."/>
            <person name="Yun Q."/>
            <person name="Hollingsworth P."/>
            <person name="Dao Z."/>
            <person name="Luo G."/>
            <person name="Guo H."/>
            <person name="Ma Y."/>
            <person name="Sun W."/>
        </authorList>
    </citation>
    <scope>NUCLEOTIDE SEQUENCE [LARGE SCALE GENOMIC DNA]</scope>
    <source>
        <strain evidence="2">cv. br00</strain>
    </source>
</reference>
<dbReference type="Proteomes" id="UP000326939">
    <property type="component" value="Chromosome 17"/>
</dbReference>
<protein>
    <submittedName>
        <fullName evidence="1">Uncharacterized protein</fullName>
    </submittedName>
</protein>
<dbReference type="AlphaFoldDB" id="A0A5N5JFM6"/>
<name>A0A5N5JFM6_9ROSI</name>
<proteinExistence type="predicted"/>
<gene>
    <name evidence="1" type="ORF">DKX38_027452</name>
</gene>
<evidence type="ECO:0000313" key="2">
    <source>
        <dbReference type="Proteomes" id="UP000326939"/>
    </source>
</evidence>
<evidence type="ECO:0000313" key="1">
    <source>
        <dbReference type="EMBL" id="KAB5516804.1"/>
    </source>
</evidence>
<dbReference type="EMBL" id="VDCV01000017">
    <property type="protein sequence ID" value="KAB5516804.1"/>
    <property type="molecule type" value="Genomic_DNA"/>
</dbReference>
<organism evidence="1 2">
    <name type="scientific">Salix brachista</name>
    <dbReference type="NCBI Taxonomy" id="2182728"/>
    <lineage>
        <taxon>Eukaryota</taxon>
        <taxon>Viridiplantae</taxon>
        <taxon>Streptophyta</taxon>
        <taxon>Embryophyta</taxon>
        <taxon>Tracheophyta</taxon>
        <taxon>Spermatophyta</taxon>
        <taxon>Magnoliopsida</taxon>
        <taxon>eudicotyledons</taxon>
        <taxon>Gunneridae</taxon>
        <taxon>Pentapetalae</taxon>
        <taxon>rosids</taxon>
        <taxon>fabids</taxon>
        <taxon>Malpighiales</taxon>
        <taxon>Salicaceae</taxon>
        <taxon>Saliceae</taxon>
        <taxon>Salix</taxon>
    </lineage>
</organism>
<sequence length="111" mass="11850">MNALLCAVKMLRANNSFSEKNHAEVTESTKSQEAVNGPTYTTQAQIPGFSLLGLSLTSETMAAGLAEPFQQILEPISPLSRCHCAGDFDPFTAEKIGIIKVLPLIATLNGK</sequence>
<accession>A0A5N5JFM6</accession>
<keyword evidence="2" id="KW-1185">Reference proteome</keyword>